<feature type="domain" description="Large ribosomal subunit protein eL20" evidence="4">
    <location>
        <begin position="31"/>
        <end position="83"/>
    </location>
</feature>
<comment type="similarity">
    <text evidence="1">Belongs to the eukaryotic ribosomal protein eL20 family.</text>
</comment>
<organism evidence="5">
    <name type="scientific">Phaeomonas parva</name>
    <dbReference type="NCBI Taxonomy" id="124430"/>
    <lineage>
        <taxon>Eukaryota</taxon>
        <taxon>Sar</taxon>
        <taxon>Stramenopiles</taxon>
        <taxon>Ochrophyta</taxon>
        <taxon>Pinguiophyceae</taxon>
        <taxon>Pinguiochrysidales</taxon>
        <taxon>Pinguiochrysidaceae</taxon>
        <taxon>Phaeomonas</taxon>
    </lineage>
</organism>
<evidence type="ECO:0000256" key="3">
    <source>
        <dbReference type="ARBA" id="ARBA00023274"/>
    </source>
</evidence>
<dbReference type="GO" id="GO:0005840">
    <property type="term" value="C:ribosome"/>
    <property type="evidence" value="ECO:0007669"/>
    <property type="project" value="UniProtKB-KW"/>
</dbReference>
<dbReference type="PANTHER" id="PTHR10052">
    <property type="entry name" value="60S RIBOSOMAL PROTEIN L18A"/>
    <property type="match status" value="1"/>
</dbReference>
<proteinExistence type="inferred from homology"/>
<dbReference type="SUPFAM" id="SSF160374">
    <property type="entry name" value="RplX-like"/>
    <property type="match status" value="1"/>
</dbReference>
<dbReference type="GO" id="GO:1990904">
    <property type="term" value="C:ribonucleoprotein complex"/>
    <property type="evidence" value="ECO:0007669"/>
    <property type="project" value="UniProtKB-KW"/>
</dbReference>
<evidence type="ECO:0000313" key="5">
    <source>
        <dbReference type="EMBL" id="CAD9242884.1"/>
    </source>
</evidence>
<dbReference type="InterPro" id="IPR021138">
    <property type="entry name" value="Ribosomal_eL20_eukaryotes"/>
</dbReference>
<sequence>MQMQKGLKLKKSTGETLAVNEITEKDSNSVKNYGIWIRYDSRSGTHNMYREYRDTMLTRAVDKMYRDMAGRHRTRFRSIHIIRTDIIADEDLKRPATLQFANPEVKFPLPHRIIKSNEKGQRAKFLAKKPSTFYG</sequence>
<dbReference type="EMBL" id="HBGJ01001824">
    <property type="protein sequence ID" value="CAD9242884.1"/>
    <property type="molecule type" value="Transcribed_RNA"/>
</dbReference>
<reference evidence="5" key="1">
    <citation type="submission" date="2021-01" db="EMBL/GenBank/DDBJ databases">
        <authorList>
            <person name="Corre E."/>
            <person name="Pelletier E."/>
            <person name="Niang G."/>
            <person name="Scheremetjew M."/>
            <person name="Finn R."/>
            <person name="Kale V."/>
            <person name="Holt S."/>
            <person name="Cochrane G."/>
            <person name="Meng A."/>
            <person name="Brown T."/>
            <person name="Cohen L."/>
        </authorList>
    </citation>
    <scope>NUCLEOTIDE SEQUENCE</scope>
    <source>
        <strain evidence="5">CCMP2877</strain>
    </source>
</reference>
<evidence type="ECO:0000256" key="2">
    <source>
        <dbReference type="ARBA" id="ARBA00022980"/>
    </source>
</evidence>
<name>A0A7S1XKJ4_9STRA</name>
<dbReference type="GO" id="GO:0003735">
    <property type="term" value="F:structural constituent of ribosome"/>
    <property type="evidence" value="ECO:0007669"/>
    <property type="project" value="InterPro"/>
</dbReference>
<accession>A0A7S1XKJ4</accession>
<protein>
    <recommendedName>
        <fullName evidence="4">Large ribosomal subunit protein eL20 domain-containing protein</fullName>
    </recommendedName>
</protein>
<evidence type="ECO:0000259" key="4">
    <source>
        <dbReference type="Pfam" id="PF01775"/>
    </source>
</evidence>
<dbReference type="PIRSF" id="PIRSF002190">
    <property type="entry name" value="Ribosomal_L18a"/>
    <property type="match status" value="1"/>
</dbReference>
<evidence type="ECO:0000256" key="1">
    <source>
        <dbReference type="ARBA" id="ARBA00009362"/>
    </source>
</evidence>
<dbReference type="Pfam" id="PF01775">
    <property type="entry name" value="Ribosomal_L18A"/>
    <property type="match status" value="1"/>
</dbReference>
<dbReference type="Gene3D" id="3.10.20.10">
    <property type="match status" value="1"/>
</dbReference>
<dbReference type="AlphaFoldDB" id="A0A7S1XKJ4"/>
<dbReference type="InterPro" id="IPR023573">
    <property type="entry name" value="Ribosomal_eL20_dom"/>
</dbReference>
<keyword evidence="3" id="KW-0687">Ribonucleoprotein</keyword>
<dbReference type="GO" id="GO:0006412">
    <property type="term" value="P:translation"/>
    <property type="evidence" value="ECO:0007669"/>
    <property type="project" value="InterPro"/>
</dbReference>
<dbReference type="FunFam" id="3.10.20.10:FF:000001">
    <property type="entry name" value="60S ribosomal protein L18a"/>
    <property type="match status" value="1"/>
</dbReference>
<gene>
    <name evidence="5" type="ORF">PPAR1163_LOCUS1228</name>
</gene>
<keyword evidence="2" id="KW-0689">Ribosomal protein</keyword>